<dbReference type="AlphaFoldDB" id="A0A1I2I4I6"/>
<gene>
    <name evidence="1" type="ORF">SAMN05216167_15315</name>
</gene>
<organism evidence="1 2">
    <name type="scientific">Spirosoma endophyticum</name>
    <dbReference type="NCBI Taxonomy" id="662367"/>
    <lineage>
        <taxon>Bacteria</taxon>
        <taxon>Pseudomonadati</taxon>
        <taxon>Bacteroidota</taxon>
        <taxon>Cytophagia</taxon>
        <taxon>Cytophagales</taxon>
        <taxon>Cytophagaceae</taxon>
        <taxon>Spirosoma</taxon>
    </lineage>
</organism>
<name>A0A1I2I4I6_9BACT</name>
<protein>
    <submittedName>
        <fullName evidence="1">Uncharacterized protein</fullName>
    </submittedName>
</protein>
<dbReference type="OrthoDB" id="9934835at2"/>
<proteinExistence type="predicted"/>
<dbReference type="RefSeq" id="WP_093835305.1">
    <property type="nucleotide sequence ID" value="NZ_FOLQ01000053.1"/>
</dbReference>
<keyword evidence="2" id="KW-1185">Reference proteome</keyword>
<dbReference type="EMBL" id="FOLQ01000053">
    <property type="protein sequence ID" value="SFF35826.1"/>
    <property type="molecule type" value="Genomic_DNA"/>
</dbReference>
<dbReference type="Proteomes" id="UP000198598">
    <property type="component" value="Unassembled WGS sequence"/>
</dbReference>
<accession>A0A1I2I4I6</accession>
<reference evidence="1 2" key="1">
    <citation type="submission" date="2016-10" db="EMBL/GenBank/DDBJ databases">
        <authorList>
            <person name="de Groot N.N."/>
        </authorList>
    </citation>
    <scope>NUCLEOTIDE SEQUENCE [LARGE SCALE GENOMIC DNA]</scope>
    <source>
        <strain evidence="1 2">DSM 26130</strain>
    </source>
</reference>
<evidence type="ECO:0000313" key="1">
    <source>
        <dbReference type="EMBL" id="SFF35826.1"/>
    </source>
</evidence>
<evidence type="ECO:0000313" key="2">
    <source>
        <dbReference type="Proteomes" id="UP000198598"/>
    </source>
</evidence>
<sequence length="171" mass="19760">MGKKASKIYHLIIVQTLLCCWINLPLSAQSPLLQQLSFKDPILEKNLRYFVYQTKAKITNVLMEKRDSAYLYQLSSPSSFNQVEQYSTAIWGQWHNQIVIITGGAELKEVCLVTNLNPFSHLLTYLHSELSPTKQSLPSSRLTFTFKVKDGQEEWFKDNDGYDSRDFPHPK</sequence>